<dbReference type="Gene3D" id="3.20.20.410">
    <property type="entry name" value="Protein of unknown function UPF0759"/>
    <property type="match status" value="1"/>
</dbReference>
<reference evidence="1" key="1">
    <citation type="journal article" date="2014" name="Int. J. Syst. Evol. Microbiol.">
        <title>Complete genome sequence of Corynebacterium casei LMG S-19264T (=DSM 44701T), isolated from a smear-ripened cheese.</title>
        <authorList>
            <consortium name="US DOE Joint Genome Institute (JGI-PGF)"/>
            <person name="Walter F."/>
            <person name="Albersmeier A."/>
            <person name="Kalinowski J."/>
            <person name="Ruckert C."/>
        </authorList>
    </citation>
    <scope>NUCLEOTIDE SEQUENCE</scope>
    <source>
        <strain evidence="1">CGMCC 1.14988</strain>
    </source>
</reference>
<evidence type="ECO:0008006" key="3">
    <source>
        <dbReference type="Google" id="ProtNLM"/>
    </source>
</evidence>
<evidence type="ECO:0000313" key="2">
    <source>
        <dbReference type="Proteomes" id="UP000650511"/>
    </source>
</evidence>
<dbReference type="PANTHER" id="PTHR30348:SF4">
    <property type="entry name" value="DUF72 DOMAIN-CONTAINING PROTEIN"/>
    <property type="match status" value="1"/>
</dbReference>
<dbReference type="InterPro" id="IPR002763">
    <property type="entry name" value="DUF72"/>
</dbReference>
<dbReference type="InterPro" id="IPR036520">
    <property type="entry name" value="UPF0759_sf"/>
</dbReference>
<dbReference type="AlphaFoldDB" id="A0A8J3ESD1"/>
<name>A0A8J3ESD1_9ACTN</name>
<accession>A0A8J3ESD1</accession>
<comment type="caution">
    <text evidence="1">The sequence shown here is derived from an EMBL/GenBank/DDBJ whole genome shotgun (WGS) entry which is preliminary data.</text>
</comment>
<dbReference type="SUPFAM" id="SSF117396">
    <property type="entry name" value="TM1631-like"/>
    <property type="match status" value="1"/>
</dbReference>
<reference evidence="1" key="2">
    <citation type="submission" date="2020-09" db="EMBL/GenBank/DDBJ databases">
        <authorList>
            <person name="Sun Q."/>
            <person name="Zhou Y."/>
        </authorList>
    </citation>
    <scope>NUCLEOTIDE SEQUENCE</scope>
    <source>
        <strain evidence="1">CGMCC 1.14988</strain>
    </source>
</reference>
<gene>
    <name evidence="1" type="ORF">GCM10011354_01680</name>
</gene>
<organism evidence="1 2">
    <name type="scientific">Egicoccus halophilus</name>
    <dbReference type="NCBI Taxonomy" id="1670830"/>
    <lineage>
        <taxon>Bacteria</taxon>
        <taxon>Bacillati</taxon>
        <taxon>Actinomycetota</taxon>
        <taxon>Nitriliruptoria</taxon>
        <taxon>Egicoccales</taxon>
        <taxon>Egicoccaceae</taxon>
        <taxon>Egicoccus</taxon>
    </lineage>
</organism>
<keyword evidence="2" id="KW-1185">Reference proteome</keyword>
<evidence type="ECO:0000313" key="1">
    <source>
        <dbReference type="EMBL" id="GGI02828.1"/>
    </source>
</evidence>
<sequence>MAGEVRVGTSGWQYDDWRGEVYPPGVGPGKWLSHYVGWFPTVEVNATFYRLARETAAERWRDTAPPGFEFVLKGSQFITHRLKLRGAHEAVGRFFAPLVPVLERTAVILWQLPPNFRRNLDRLREFLELLPPTHRYAFEFRDDDWFHPDTYALLDAHGAAHVWLSSSLTRRHELVATGDHVYVRFHGLSEDAYRHDYRDDELRPWAERLREVAAAGTAAWVFFNNDAAGHAVRNARRLVAMLGEAARPWPPPSLDPLSVLEADGGVVDLRHSDRATLPGR</sequence>
<dbReference type="EMBL" id="BMHA01000001">
    <property type="protein sequence ID" value="GGI02828.1"/>
    <property type="molecule type" value="Genomic_DNA"/>
</dbReference>
<protein>
    <recommendedName>
        <fullName evidence="3">DUF72 domain-containing protein</fullName>
    </recommendedName>
</protein>
<dbReference type="RefSeq" id="WP_165403762.1">
    <property type="nucleotide sequence ID" value="NZ_BMHA01000001.1"/>
</dbReference>
<proteinExistence type="predicted"/>
<dbReference type="Proteomes" id="UP000650511">
    <property type="component" value="Unassembled WGS sequence"/>
</dbReference>
<dbReference type="Pfam" id="PF01904">
    <property type="entry name" value="DUF72"/>
    <property type="match status" value="1"/>
</dbReference>
<dbReference type="PANTHER" id="PTHR30348">
    <property type="entry name" value="UNCHARACTERIZED PROTEIN YECE"/>
    <property type="match status" value="1"/>
</dbReference>